<organism evidence="1 2">
    <name type="scientific">Granulicella sibirica</name>
    <dbReference type="NCBI Taxonomy" id="2479048"/>
    <lineage>
        <taxon>Bacteria</taxon>
        <taxon>Pseudomonadati</taxon>
        <taxon>Acidobacteriota</taxon>
        <taxon>Terriglobia</taxon>
        <taxon>Terriglobales</taxon>
        <taxon>Acidobacteriaceae</taxon>
        <taxon>Granulicella</taxon>
    </lineage>
</organism>
<reference evidence="2" key="2">
    <citation type="submission" date="2019-02" db="EMBL/GenBank/DDBJ databases">
        <title>Granulicella sibirica sp. nov., a psychrotolerant acidobacterium isolated from an organic soil layer in forested tundra, West Siberia.</title>
        <authorList>
            <person name="Oshkin I.Y."/>
            <person name="Kulichevskaya I.S."/>
            <person name="Rijpstra W.I.C."/>
            <person name="Sinninghe Damste J.S."/>
            <person name="Rakitin A.L."/>
            <person name="Ravin N.V."/>
            <person name="Dedysh S.N."/>
        </authorList>
    </citation>
    <scope>NUCLEOTIDE SEQUENCE [LARGE SCALE GENOMIC DNA]</scope>
    <source>
        <strain evidence="2">AF10</strain>
    </source>
</reference>
<evidence type="ECO:0000313" key="2">
    <source>
        <dbReference type="Proteomes" id="UP000289437"/>
    </source>
</evidence>
<dbReference type="EMBL" id="RDSM01000002">
    <property type="protein sequence ID" value="RXH55519.1"/>
    <property type="molecule type" value="Genomic_DNA"/>
</dbReference>
<proteinExistence type="predicted"/>
<protein>
    <submittedName>
        <fullName evidence="1">Uncharacterized protein</fullName>
    </submittedName>
</protein>
<gene>
    <name evidence="1" type="ORF">GRAN_2376</name>
</gene>
<evidence type="ECO:0000313" key="1">
    <source>
        <dbReference type="EMBL" id="RXH55519.1"/>
    </source>
</evidence>
<keyword evidence="2" id="KW-1185">Reference proteome</keyword>
<dbReference type="AlphaFoldDB" id="A0A4Q0T0Y9"/>
<name>A0A4Q0T0Y9_9BACT</name>
<accession>A0A4Q0T0Y9</accession>
<comment type="caution">
    <text evidence="1">The sequence shown here is derived from an EMBL/GenBank/DDBJ whole genome shotgun (WGS) entry which is preliminary data.</text>
</comment>
<dbReference type="Proteomes" id="UP000289437">
    <property type="component" value="Unassembled WGS sequence"/>
</dbReference>
<sequence>MFHHCGTLRHSSVRLRRVRGRRGGILGTHRTACDADCRKKNDCEEMVTKRDFHR</sequence>
<reference evidence="1 2" key="1">
    <citation type="submission" date="2018-11" db="EMBL/GenBank/DDBJ databases">
        <authorList>
            <person name="Mardanov A.V."/>
            <person name="Ravin N.V."/>
            <person name="Dedysh S.N."/>
        </authorList>
    </citation>
    <scope>NUCLEOTIDE SEQUENCE [LARGE SCALE GENOMIC DNA]</scope>
    <source>
        <strain evidence="1 2">AF10</strain>
    </source>
</reference>